<evidence type="ECO:0000259" key="1">
    <source>
        <dbReference type="Pfam" id="PF01266"/>
    </source>
</evidence>
<dbReference type="InterPro" id="IPR006076">
    <property type="entry name" value="FAD-dep_OxRdtase"/>
</dbReference>
<dbReference type="Proteomes" id="UP000198882">
    <property type="component" value="Unassembled WGS sequence"/>
</dbReference>
<gene>
    <name evidence="2" type="ORF">SAMN04515672_3536</name>
</gene>
<dbReference type="SUPFAM" id="SSF51905">
    <property type="entry name" value="FAD/NAD(P)-binding domain"/>
    <property type="match status" value="1"/>
</dbReference>
<accession>A0A1G9DDL4</accession>
<evidence type="ECO:0000313" key="3">
    <source>
        <dbReference type="Proteomes" id="UP000198882"/>
    </source>
</evidence>
<dbReference type="EMBL" id="FNFE01000005">
    <property type="protein sequence ID" value="SDK61894.1"/>
    <property type="molecule type" value="Genomic_DNA"/>
</dbReference>
<dbReference type="PANTHER" id="PTHR13847">
    <property type="entry name" value="SARCOSINE DEHYDROGENASE-RELATED"/>
    <property type="match status" value="1"/>
</dbReference>
<dbReference type="Gene3D" id="3.50.50.60">
    <property type="entry name" value="FAD/NAD(P)-binding domain"/>
    <property type="match status" value="1"/>
</dbReference>
<protein>
    <submittedName>
        <fullName evidence="2">Glycine/D-amino acid oxidase</fullName>
    </submittedName>
</protein>
<dbReference type="InterPro" id="IPR036188">
    <property type="entry name" value="FAD/NAD-bd_sf"/>
</dbReference>
<feature type="domain" description="FAD dependent oxidoreductase" evidence="1">
    <location>
        <begin position="10"/>
        <end position="348"/>
    </location>
</feature>
<dbReference type="RefSeq" id="WP_090310040.1">
    <property type="nucleotide sequence ID" value="NZ_FNFE01000005.1"/>
</dbReference>
<evidence type="ECO:0000313" key="2">
    <source>
        <dbReference type="EMBL" id="SDK61894.1"/>
    </source>
</evidence>
<dbReference type="Gene3D" id="3.30.9.10">
    <property type="entry name" value="D-Amino Acid Oxidase, subunit A, domain 2"/>
    <property type="match status" value="1"/>
</dbReference>
<sequence>MNTTDGDLEHVVIVGAGVAGCHAARDLAADHDVTVLDRTGVAAEATGLSAGIVAPTLFYSDIPGVARHANAFFREFDGTHGFGFTERNRIDVMTDDELADARALTERLGDEGFPVSFLGSNEVTDRYSEFDFEGFAGAVLYEDTGWVDPYTYATALQSAAEARGAEFHLDSEVTDIDVENGTVVGVETDAGRVDADAVVIAAGWRTRDLLPDGVDVPIRPYRTQVVVLEPDEPLSERFPLGRIKSEHLYFRPEHNGDLLIGGGHHPVETPATASSDADESFRLEVADFVPGFIDGFGDAGFVNGWAGIDAASPDTRPIVDAPENAPAGLLVVTGFNGLGIMTSPVVGPTVRQRLTGTDAGFPTEPFAADRFERVDTSFEYVSTSEI</sequence>
<organism evidence="2 3">
    <name type="scientific">Natronorubrum texcoconense</name>
    <dbReference type="NCBI Taxonomy" id="1095776"/>
    <lineage>
        <taxon>Archaea</taxon>
        <taxon>Methanobacteriati</taxon>
        <taxon>Methanobacteriota</taxon>
        <taxon>Stenosarchaea group</taxon>
        <taxon>Halobacteria</taxon>
        <taxon>Halobacteriales</taxon>
        <taxon>Natrialbaceae</taxon>
        <taxon>Natronorubrum</taxon>
    </lineage>
</organism>
<proteinExistence type="predicted"/>
<dbReference type="OrthoDB" id="168391at2157"/>
<name>A0A1G9DDL4_9EURY</name>
<dbReference type="GO" id="GO:0005737">
    <property type="term" value="C:cytoplasm"/>
    <property type="evidence" value="ECO:0007669"/>
    <property type="project" value="TreeGrafter"/>
</dbReference>
<dbReference type="STRING" id="1095776.SAMN04515672_3536"/>
<reference evidence="3" key="1">
    <citation type="submission" date="2016-10" db="EMBL/GenBank/DDBJ databases">
        <authorList>
            <person name="Varghese N."/>
            <person name="Submissions S."/>
        </authorList>
    </citation>
    <scope>NUCLEOTIDE SEQUENCE [LARGE SCALE GENOMIC DNA]</scope>
    <source>
        <strain evidence="3">B4,CECT 8067,JCM 17497</strain>
    </source>
</reference>
<dbReference type="AlphaFoldDB" id="A0A1G9DDL4"/>
<keyword evidence="3" id="KW-1185">Reference proteome</keyword>
<dbReference type="Pfam" id="PF01266">
    <property type="entry name" value="DAO"/>
    <property type="match status" value="1"/>
</dbReference>